<dbReference type="Gene3D" id="3.40.190.10">
    <property type="entry name" value="Periplasmic binding protein-like II"/>
    <property type="match status" value="2"/>
</dbReference>
<organism evidence="8 9">
    <name type="scientific">Saccharospirillum salsuginis</name>
    <dbReference type="NCBI Taxonomy" id="418750"/>
    <lineage>
        <taxon>Bacteria</taxon>
        <taxon>Pseudomonadati</taxon>
        <taxon>Pseudomonadota</taxon>
        <taxon>Gammaproteobacteria</taxon>
        <taxon>Oceanospirillales</taxon>
        <taxon>Saccharospirillaceae</taxon>
        <taxon>Saccharospirillum</taxon>
    </lineage>
</organism>
<dbReference type="InterPro" id="IPR006059">
    <property type="entry name" value="SBP"/>
</dbReference>
<keyword evidence="6" id="KW-0574">Periplasm</keyword>
<dbReference type="InterPro" id="IPR005948">
    <property type="entry name" value="ThiB-like"/>
</dbReference>
<dbReference type="InterPro" id="IPR005967">
    <property type="entry name" value="ThiB"/>
</dbReference>
<feature type="chain" id="PRO_5036987535" description="Thiamine-binding periplasmic protein" evidence="7">
    <location>
        <begin position="22"/>
        <end position="328"/>
    </location>
</feature>
<gene>
    <name evidence="8" type="primary">thiB</name>
    <name evidence="8" type="ORF">GCM10007392_02240</name>
</gene>
<dbReference type="GO" id="GO:0030975">
    <property type="term" value="F:thiamine binding"/>
    <property type="evidence" value="ECO:0007669"/>
    <property type="project" value="InterPro"/>
</dbReference>
<accession>A0A918JZP9</accession>
<evidence type="ECO:0000313" key="8">
    <source>
        <dbReference type="EMBL" id="GGX39425.1"/>
    </source>
</evidence>
<proteinExistence type="inferred from homology"/>
<keyword evidence="5 7" id="KW-0732">Signal</keyword>
<dbReference type="GO" id="GO:0030288">
    <property type="term" value="C:outer membrane-bounded periplasmic space"/>
    <property type="evidence" value="ECO:0007669"/>
    <property type="project" value="InterPro"/>
</dbReference>
<evidence type="ECO:0000256" key="6">
    <source>
        <dbReference type="ARBA" id="ARBA00022764"/>
    </source>
</evidence>
<name>A0A918JZP9_9GAMM</name>
<comment type="caution">
    <text evidence="8">The sequence shown here is derived from an EMBL/GenBank/DDBJ whole genome shotgun (WGS) entry which is preliminary data.</text>
</comment>
<reference evidence="8" key="2">
    <citation type="submission" date="2020-09" db="EMBL/GenBank/DDBJ databases">
        <authorList>
            <person name="Sun Q."/>
            <person name="Kim S."/>
        </authorList>
    </citation>
    <scope>NUCLEOTIDE SEQUENCE</scope>
    <source>
        <strain evidence="8">KCTC 22169</strain>
    </source>
</reference>
<evidence type="ECO:0000256" key="7">
    <source>
        <dbReference type="SAM" id="SignalP"/>
    </source>
</evidence>
<dbReference type="RefSeq" id="WP_189606654.1">
    <property type="nucleotide sequence ID" value="NZ_BMXR01000001.1"/>
</dbReference>
<dbReference type="NCBIfam" id="TIGR01276">
    <property type="entry name" value="thiB"/>
    <property type="match status" value="1"/>
</dbReference>
<reference evidence="8" key="1">
    <citation type="journal article" date="2014" name="Int. J. Syst. Evol. Microbiol.">
        <title>Complete genome sequence of Corynebacterium casei LMG S-19264T (=DSM 44701T), isolated from a smear-ripened cheese.</title>
        <authorList>
            <consortium name="US DOE Joint Genome Institute (JGI-PGF)"/>
            <person name="Walter F."/>
            <person name="Albersmeier A."/>
            <person name="Kalinowski J."/>
            <person name="Ruckert C."/>
        </authorList>
    </citation>
    <scope>NUCLEOTIDE SEQUENCE</scope>
    <source>
        <strain evidence="8">KCTC 22169</strain>
    </source>
</reference>
<dbReference type="GO" id="GO:0015888">
    <property type="term" value="P:thiamine transport"/>
    <property type="evidence" value="ECO:0007669"/>
    <property type="project" value="InterPro"/>
</dbReference>
<evidence type="ECO:0000256" key="1">
    <source>
        <dbReference type="ARBA" id="ARBA00004418"/>
    </source>
</evidence>
<evidence type="ECO:0000256" key="5">
    <source>
        <dbReference type="ARBA" id="ARBA00022729"/>
    </source>
</evidence>
<dbReference type="SUPFAM" id="SSF53850">
    <property type="entry name" value="Periplasmic binding protein-like II"/>
    <property type="match status" value="1"/>
</dbReference>
<keyword evidence="9" id="KW-1185">Reference proteome</keyword>
<sequence length="328" mass="36985">MTVFKTALMATPMLAAGLASADPLTIYTYESFVSEWGPGPQIEKAYEADCDCEVDFVGLEDGVALLNRLRLEGEDSQADIILGLDDALIAETKKLDLLAKHRVDLSGLTLPYDWEDDTFVPYDYGHFAFVYDQTRVDSVPSSLEELVYDSDLSIIYQDPRVSTPGQGLMLWMKSVFGDEAEDAWTTLQERVVTVTPGWSEAYSLFQEGESDMVLSYTTSPAYHMTYEDTDKYQAAIFSEGHYAQIEVAAVLKNSDQIDRARDFLAFLVSNPAQDVLPGTNWMWPVLDSADKPEAFEQMVRPETLYFSSETVAENRRDWLREWRNAASQ</sequence>
<evidence type="ECO:0000256" key="3">
    <source>
        <dbReference type="ARBA" id="ARBA00019815"/>
    </source>
</evidence>
<feature type="signal peptide" evidence="7">
    <location>
        <begin position="1"/>
        <end position="21"/>
    </location>
</feature>
<dbReference type="AlphaFoldDB" id="A0A918JZP9"/>
<dbReference type="EMBL" id="BMXR01000001">
    <property type="protein sequence ID" value="GGX39425.1"/>
    <property type="molecule type" value="Genomic_DNA"/>
</dbReference>
<dbReference type="Proteomes" id="UP000626148">
    <property type="component" value="Unassembled WGS sequence"/>
</dbReference>
<evidence type="ECO:0000256" key="2">
    <source>
        <dbReference type="ARBA" id="ARBA00008520"/>
    </source>
</evidence>
<dbReference type="NCBIfam" id="TIGR01254">
    <property type="entry name" value="sfuA"/>
    <property type="match status" value="1"/>
</dbReference>
<dbReference type="PANTHER" id="PTHR30006:SF3">
    <property type="entry name" value="THIAMINE-BINDING PERIPLASMIC PROTEIN"/>
    <property type="match status" value="1"/>
</dbReference>
<keyword evidence="4" id="KW-0813">Transport</keyword>
<dbReference type="GO" id="GO:0030976">
    <property type="term" value="F:thiamine pyrophosphate binding"/>
    <property type="evidence" value="ECO:0007669"/>
    <property type="project" value="TreeGrafter"/>
</dbReference>
<dbReference type="PANTHER" id="PTHR30006">
    <property type="entry name" value="THIAMINE-BINDING PERIPLASMIC PROTEIN-RELATED"/>
    <property type="match status" value="1"/>
</dbReference>
<protein>
    <recommendedName>
        <fullName evidence="3">Thiamine-binding periplasmic protein</fullName>
    </recommendedName>
</protein>
<dbReference type="Pfam" id="PF01547">
    <property type="entry name" value="SBP_bac_1"/>
    <property type="match status" value="1"/>
</dbReference>
<comment type="subcellular location">
    <subcellularLocation>
        <location evidence="1">Periplasm</location>
    </subcellularLocation>
</comment>
<evidence type="ECO:0000313" key="9">
    <source>
        <dbReference type="Proteomes" id="UP000626148"/>
    </source>
</evidence>
<dbReference type="CDD" id="cd13545">
    <property type="entry name" value="PBP2_TbpA"/>
    <property type="match status" value="1"/>
</dbReference>
<evidence type="ECO:0000256" key="4">
    <source>
        <dbReference type="ARBA" id="ARBA00022448"/>
    </source>
</evidence>
<comment type="similarity">
    <text evidence="2">Belongs to the bacterial solute-binding protein 1 family.</text>
</comment>